<dbReference type="AlphaFoldDB" id="A0A9D1N4A8"/>
<dbReference type="PANTHER" id="PTHR43072">
    <property type="entry name" value="N-ACETYLTRANSFERASE"/>
    <property type="match status" value="1"/>
</dbReference>
<reference evidence="4" key="2">
    <citation type="journal article" date="2021" name="PeerJ">
        <title>Extensive microbial diversity within the chicken gut microbiome revealed by metagenomics and culture.</title>
        <authorList>
            <person name="Gilroy R."/>
            <person name="Ravi A."/>
            <person name="Getino M."/>
            <person name="Pursley I."/>
            <person name="Horton D.L."/>
            <person name="Alikhan N.F."/>
            <person name="Baker D."/>
            <person name="Gharbi K."/>
            <person name="Hall N."/>
            <person name="Watson M."/>
            <person name="Adriaenssens E.M."/>
            <person name="Foster-Nyarko E."/>
            <person name="Jarju S."/>
            <person name="Secka A."/>
            <person name="Antonio M."/>
            <person name="Oren A."/>
            <person name="Chaudhuri R.R."/>
            <person name="La Ragione R."/>
            <person name="Hildebrand F."/>
            <person name="Pallen M.J."/>
        </authorList>
    </citation>
    <scope>NUCLEOTIDE SEQUENCE</scope>
    <source>
        <strain evidence="4">ChiGjej2B2-16831</strain>
    </source>
</reference>
<name>A0A9D1N4A8_9FIRM</name>
<dbReference type="Gene3D" id="3.40.630.30">
    <property type="match status" value="1"/>
</dbReference>
<evidence type="ECO:0000313" key="5">
    <source>
        <dbReference type="Proteomes" id="UP000824128"/>
    </source>
</evidence>
<dbReference type="InterPro" id="IPR016181">
    <property type="entry name" value="Acyl_CoA_acyltransferase"/>
</dbReference>
<keyword evidence="1" id="KW-0808">Transferase</keyword>
<dbReference type="Pfam" id="PF00583">
    <property type="entry name" value="Acetyltransf_1"/>
    <property type="match status" value="1"/>
</dbReference>
<evidence type="ECO:0000259" key="3">
    <source>
        <dbReference type="PROSITE" id="PS51186"/>
    </source>
</evidence>
<evidence type="ECO:0000256" key="1">
    <source>
        <dbReference type="ARBA" id="ARBA00022679"/>
    </source>
</evidence>
<keyword evidence="2" id="KW-0012">Acyltransferase</keyword>
<dbReference type="CDD" id="cd04301">
    <property type="entry name" value="NAT_SF"/>
    <property type="match status" value="1"/>
</dbReference>
<comment type="caution">
    <text evidence="4">The sequence shown here is derived from an EMBL/GenBank/DDBJ whole genome shotgun (WGS) entry which is preliminary data.</text>
</comment>
<organism evidence="4 5">
    <name type="scientific">Candidatus Aphodomorpha intestinavium</name>
    <dbReference type="NCBI Taxonomy" id="2840672"/>
    <lineage>
        <taxon>Bacteria</taxon>
        <taxon>Bacillati</taxon>
        <taxon>Bacillota</taxon>
        <taxon>Clostridia</taxon>
        <taxon>Eubacteriales</taxon>
        <taxon>Candidatus Aphodomorpha</taxon>
    </lineage>
</organism>
<evidence type="ECO:0000313" key="4">
    <source>
        <dbReference type="EMBL" id="HIU94381.1"/>
    </source>
</evidence>
<dbReference type="EMBL" id="DVNZ01000137">
    <property type="protein sequence ID" value="HIU94381.1"/>
    <property type="molecule type" value="Genomic_DNA"/>
</dbReference>
<sequence>MRVRIRPAEARDIPRLTEIYNAEIAAGVATFDTEPRTEQERTAWFLRHGAPRYPLLVAEADGAVAGYAALSPYRPHDAYASTAELSVYVDAACRGAGVGTRLAEAAVACARESGCLHAIVSVIAGGNEASVRLHERLGFCYGGTLPQVGFKFGAYRDIVHYYLIL</sequence>
<dbReference type="PROSITE" id="PS51186">
    <property type="entry name" value="GNAT"/>
    <property type="match status" value="1"/>
</dbReference>
<reference evidence="4" key="1">
    <citation type="submission" date="2020-10" db="EMBL/GenBank/DDBJ databases">
        <authorList>
            <person name="Gilroy R."/>
        </authorList>
    </citation>
    <scope>NUCLEOTIDE SEQUENCE</scope>
    <source>
        <strain evidence="4">ChiGjej2B2-16831</strain>
    </source>
</reference>
<evidence type="ECO:0000256" key="2">
    <source>
        <dbReference type="ARBA" id="ARBA00023315"/>
    </source>
</evidence>
<dbReference type="GO" id="GO:0016747">
    <property type="term" value="F:acyltransferase activity, transferring groups other than amino-acyl groups"/>
    <property type="evidence" value="ECO:0007669"/>
    <property type="project" value="InterPro"/>
</dbReference>
<dbReference type="SUPFAM" id="SSF55729">
    <property type="entry name" value="Acyl-CoA N-acyltransferases (Nat)"/>
    <property type="match status" value="1"/>
</dbReference>
<gene>
    <name evidence="4" type="ORF">IAD24_04405</name>
</gene>
<protein>
    <submittedName>
        <fullName evidence="4">N-acetyltransferase</fullName>
    </submittedName>
</protein>
<accession>A0A9D1N4A8</accession>
<proteinExistence type="predicted"/>
<feature type="domain" description="N-acetyltransferase" evidence="3">
    <location>
        <begin position="3"/>
        <end position="165"/>
    </location>
</feature>
<dbReference type="Proteomes" id="UP000824128">
    <property type="component" value="Unassembled WGS sequence"/>
</dbReference>
<dbReference type="PANTHER" id="PTHR43072:SF23">
    <property type="entry name" value="UPF0039 PROTEIN C11D3.02C"/>
    <property type="match status" value="1"/>
</dbReference>
<dbReference type="InterPro" id="IPR000182">
    <property type="entry name" value="GNAT_dom"/>
</dbReference>